<dbReference type="PANTHER" id="PTHR11246:SF5">
    <property type="entry name" value="PRE-MRNA-SPLICING FACTOR SYF1"/>
    <property type="match status" value="1"/>
</dbReference>
<dbReference type="GO" id="GO:0071007">
    <property type="term" value="C:U2-type catalytic step 2 spliceosome"/>
    <property type="evidence" value="ECO:0007669"/>
    <property type="project" value="TreeGrafter"/>
</dbReference>
<evidence type="ECO:0000313" key="4">
    <source>
        <dbReference type="Proteomes" id="UP001177744"/>
    </source>
</evidence>
<dbReference type="EMBL" id="JAULJE010000008">
    <property type="protein sequence ID" value="KAK1339965.1"/>
    <property type="molecule type" value="Genomic_DNA"/>
</dbReference>
<feature type="domain" description="Pre-mRNA-splicing factor Syf1/CRNKL1-like C-terminal HAT-repeats" evidence="2">
    <location>
        <begin position="50"/>
        <end position="233"/>
    </location>
</feature>
<name>A0AA40HZU1_CNENI</name>
<protein>
    <recommendedName>
        <fullName evidence="2">Pre-mRNA-splicing factor Syf1/CRNKL1-like C-terminal HAT-repeats domain-containing protein</fullName>
    </recommendedName>
</protein>
<sequence length="402" mass="44625">MPIGGPFSLIASCCPRTRTMYMSGTMSGPAPGLPPGEHQHVLRGVQTVDPCKATGKLHMLWGPFAKFYEDNGQLDDTRIILESAAKVSFKQVDDLASVWCECGPGLRLLWKVTALPALRAEYFDGSVPVQNRVHKSLKVWSLLADLEESHGTFQSTKAEYDSILDLRIATNYAIFLEEHKYFKESFKAKEHGILLFKWPTLTKFITHYGRCKLERAQDLFEQGLDGCPPQICKDPVPAVCTAGGGVGPGPACNGRVGAHHPGHRAHPAVRHLKIYIKQAAEIYESPTPAVASTTARNETCVGEASTSANIDGSAPVELGLQQSTQVKELQRKCQQEQRNHELRMKSMCASIKRDGLPAWRVTKKGLYSLDRLGLCLKLCQWKKLLPSKPKLWRRKDLPSRLT</sequence>
<accession>A0AA40HZU1</accession>
<dbReference type="AlphaFoldDB" id="A0AA40HZU1"/>
<reference evidence="3" key="1">
    <citation type="submission" date="2023-06" db="EMBL/GenBank/DDBJ databases">
        <title>Reference genome for the Northern bat (Eptesicus nilssonii), a most northern bat species.</title>
        <authorList>
            <person name="Laine V.N."/>
            <person name="Pulliainen A.T."/>
            <person name="Lilley T.M."/>
        </authorList>
    </citation>
    <scope>NUCLEOTIDE SEQUENCE</scope>
    <source>
        <strain evidence="3">BLF_Eptnil</strain>
        <tissue evidence="3">Kidney</tissue>
    </source>
</reference>
<dbReference type="GO" id="GO:0000974">
    <property type="term" value="C:Prp19 complex"/>
    <property type="evidence" value="ECO:0007669"/>
    <property type="project" value="TreeGrafter"/>
</dbReference>
<dbReference type="Pfam" id="PF23231">
    <property type="entry name" value="HAT_Syf1_CNRKL1_C"/>
    <property type="match status" value="1"/>
</dbReference>
<gene>
    <name evidence="3" type="ORF">QTO34_018529</name>
</gene>
<comment type="caution">
    <text evidence="3">The sequence shown here is derived from an EMBL/GenBank/DDBJ whole genome shotgun (WGS) entry which is preliminary data.</text>
</comment>
<dbReference type="PANTHER" id="PTHR11246">
    <property type="entry name" value="PRE-MRNA SPLICING FACTOR"/>
    <property type="match status" value="1"/>
</dbReference>
<dbReference type="InterPro" id="IPR045075">
    <property type="entry name" value="Syf1-like"/>
</dbReference>
<proteinExistence type="predicted"/>
<evidence type="ECO:0000313" key="3">
    <source>
        <dbReference type="EMBL" id="KAK1339965.1"/>
    </source>
</evidence>
<evidence type="ECO:0000259" key="2">
    <source>
        <dbReference type="Pfam" id="PF23231"/>
    </source>
</evidence>
<keyword evidence="4" id="KW-1185">Reference proteome</keyword>
<keyword evidence="1" id="KW-0677">Repeat</keyword>
<dbReference type="GO" id="GO:0000349">
    <property type="term" value="P:generation of catalytic spliceosome for first transesterification step"/>
    <property type="evidence" value="ECO:0007669"/>
    <property type="project" value="TreeGrafter"/>
</dbReference>
<dbReference type="InterPro" id="IPR055430">
    <property type="entry name" value="HAT_Syf1_CNRKL1_C"/>
</dbReference>
<organism evidence="3 4">
    <name type="scientific">Cnephaeus nilssonii</name>
    <name type="common">Northern bat</name>
    <name type="synonym">Eptesicus nilssonii</name>
    <dbReference type="NCBI Taxonomy" id="3371016"/>
    <lineage>
        <taxon>Eukaryota</taxon>
        <taxon>Metazoa</taxon>
        <taxon>Chordata</taxon>
        <taxon>Craniata</taxon>
        <taxon>Vertebrata</taxon>
        <taxon>Euteleostomi</taxon>
        <taxon>Mammalia</taxon>
        <taxon>Eutheria</taxon>
        <taxon>Laurasiatheria</taxon>
        <taxon>Chiroptera</taxon>
        <taxon>Yangochiroptera</taxon>
        <taxon>Vespertilionidae</taxon>
        <taxon>Cnephaeus</taxon>
    </lineage>
</organism>
<dbReference type="Proteomes" id="UP001177744">
    <property type="component" value="Unassembled WGS sequence"/>
</dbReference>
<evidence type="ECO:0000256" key="1">
    <source>
        <dbReference type="ARBA" id="ARBA00022737"/>
    </source>
</evidence>
<dbReference type="GO" id="GO:0071014">
    <property type="term" value="C:post-mRNA release spliceosomal complex"/>
    <property type="evidence" value="ECO:0007669"/>
    <property type="project" value="TreeGrafter"/>
</dbReference>